<dbReference type="Proteomes" id="UP001550044">
    <property type="component" value="Unassembled WGS sequence"/>
</dbReference>
<evidence type="ECO:0000313" key="3">
    <source>
        <dbReference type="EMBL" id="MET8431240.1"/>
    </source>
</evidence>
<keyword evidence="2" id="KW-0812">Transmembrane</keyword>
<dbReference type="NCBIfam" id="TIGR01167">
    <property type="entry name" value="LPXTG_anchor"/>
    <property type="match status" value="1"/>
</dbReference>
<evidence type="ECO:0000256" key="2">
    <source>
        <dbReference type="SAM" id="Phobius"/>
    </source>
</evidence>
<accession>A0ABV2U078</accession>
<keyword evidence="2" id="KW-1133">Transmembrane helix</keyword>
<feature type="compositionally biased region" description="Polar residues" evidence="1">
    <location>
        <begin position="182"/>
        <end position="194"/>
    </location>
</feature>
<feature type="transmembrane region" description="Helical" evidence="2">
    <location>
        <begin position="204"/>
        <end position="225"/>
    </location>
</feature>
<organism evidence="3 4">
    <name type="scientific">Streptomyces sp. 900116325</name>
    <dbReference type="NCBI Taxonomy" id="3154295"/>
    <lineage>
        <taxon>Bacteria</taxon>
        <taxon>Bacillati</taxon>
        <taxon>Actinomycetota</taxon>
        <taxon>Actinomycetes</taxon>
        <taxon>Kitasatosporales</taxon>
        <taxon>Streptomycetaceae</taxon>
        <taxon>Streptomyces</taxon>
    </lineage>
</organism>
<evidence type="ECO:0000313" key="4">
    <source>
        <dbReference type="Proteomes" id="UP001550044"/>
    </source>
</evidence>
<sequence>MTPSGTPSESEDPEGPAECEKSALDISINGLPGKIARGSGWHKFKMNVYNSSKTTVRDLDYFAGASSDKDGDDLFKSKQVSLQALDPETKTWEDLSEDGRAVGYVGKSDEIQAGYEVDIPLRINVKSTAPVGAGFTLGAGLYVGDKDCVGVSDVAYKFQIVKSGGSGSTPQTGGTAPVPAESPSSNTTGNVSGTLAETGSSSAVPMFALAGGAAVVLGAGAMFVVRRRRNGDAAA</sequence>
<comment type="caution">
    <text evidence="3">The sequence shown here is derived from an EMBL/GenBank/DDBJ whole genome shotgun (WGS) entry which is preliminary data.</text>
</comment>
<name>A0ABV2U078_9ACTN</name>
<keyword evidence="4" id="KW-1185">Reference proteome</keyword>
<dbReference type="NCBIfam" id="NF041528">
    <property type="entry name" value="strep_LAETG"/>
    <property type="match status" value="1"/>
</dbReference>
<dbReference type="RefSeq" id="WP_356708119.1">
    <property type="nucleotide sequence ID" value="NZ_JBEXIP010000001.1"/>
</dbReference>
<protein>
    <submittedName>
        <fullName evidence="3">LAETG motif-containing sortase-dependent surface protein</fullName>
    </submittedName>
</protein>
<evidence type="ECO:0000256" key="1">
    <source>
        <dbReference type="SAM" id="MobiDB-lite"/>
    </source>
</evidence>
<feature type="region of interest" description="Disordered" evidence="1">
    <location>
        <begin position="165"/>
        <end position="194"/>
    </location>
</feature>
<keyword evidence="2" id="KW-0472">Membrane</keyword>
<feature type="region of interest" description="Disordered" evidence="1">
    <location>
        <begin position="1"/>
        <end position="20"/>
    </location>
</feature>
<reference evidence="3 4" key="1">
    <citation type="submission" date="2024-06" db="EMBL/GenBank/DDBJ databases">
        <title>The Natural Products Discovery Center: Release of the First 8490 Sequenced Strains for Exploring Actinobacteria Biosynthetic Diversity.</title>
        <authorList>
            <person name="Kalkreuter E."/>
            <person name="Kautsar S.A."/>
            <person name="Yang D."/>
            <person name="Bader C.D."/>
            <person name="Teijaro C.N."/>
            <person name="Fluegel L."/>
            <person name="Davis C.M."/>
            <person name="Simpson J.R."/>
            <person name="Lauterbach L."/>
            <person name="Steele A.D."/>
            <person name="Gui C."/>
            <person name="Meng S."/>
            <person name="Li G."/>
            <person name="Viehrig K."/>
            <person name="Ye F."/>
            <person name="Su P."/>
            <person name="Kiefer A.F."/>
            <person name="Nichols A."/>
            <person name="Cepeda A.J."/>
            <person name="Yan W."/>
            <person name="Fan B."/>
            <person name="Jiang Y."/>
            <person name="Adhikari A."/>
            <person name="Zheng C.-J."/>
            <person name="Schuster L."/>
            <person name="Cowan T.M."/>
            <person name="Smanski M.J."/>
            <person name="Chevrette M.G."/>
            <person name="De Carvalho L.P.S."/>
            <person name="Shen B."/>
        </authorList>
    </citation>
    <scope>NUCLEOTIDE SEQUENCE [LARGE SCALE GENOMIC DNA]</scope>
    <source>
        <strain evidence="3 4">NPDC005137</strain>
    </source>
</reference>
<gene>
    <name evidence="3" type="ORF">ABZV61_00315</name>
</gene>
<proteinExistence type="predicted"/>
<dbReference type="EMBL" id="JBEXIP010000001">
    <property type="protein sequence ID" value="MET8431240.1"/>
    <property type="molecule type" value="Genomic_DNA"/>
</dbReference>